<dbReference type="GeneID" id="68096482"/>
<protein>
    <submittedName>
        <fullName evidence="4">Uncharacterized protein</fullName>
    </submittedName>
</protein>
<dbReference type="RefSeq" id="XP_044556157.1">
    <property type="nucleotide sequence ID" value="XM_044693621.1"/>
</dbReference>
<reference evidence="4 5" key="1">
    <citation type="journal article" date="2018" name="BMC Genomics">
        <title>The genome of Naegleria lovaniensis, the basis for a comparative approach to unravel pathogenicity factors of the human pathogenic amoeba N. fowleri.</title>
        <authorList>
            <person name="Liechti N."/>
            <person name="Schurch N."/>
            <person name="Bruggmann R."/>
            <person name="Wittwer M."/>
        </authorList>
    </citation>
    <scope>NUCLEOTIDE SEQUENCE [LARGE SCALE GENOMIC DNA]</scope>
    <source>
        <strain evidence="4 5">ATCC 30569</strain>
    </source>
</reference>
<dbReference type="GO" id="GO:0008270">
    <property type="term" value="F:zinc ion binding"/>
    <property type="evidence" value="ECO:0007669"/>
    <property type="project" value="UniProtKB-KW"/>
</dbReference>
<evidence type="ECO:0000256" key="2">
    <source>
        <dbReference type="PROSITE-ProRule" id="PRU00504"/>
    </source>
</evidence>
<dbReference type="InterPro" id="IPR001258">
    <property type="entry name" value="NHL_repeat"/>
</dbReference>
<feature type="repeat" description="NHL" evidence="2">
    <location>
        <begin position="334"/>
        <end position="376"/>
    </location>
</feature>
<evidence type="ECO:0000313" key="5">
    <source>
        <dbReference type="Proteomes" id="UP000816034"/>
    </source>
</evidence>
<dbReference type="InterPro" id="IPR011042">
    <property type="entry name" value="6-blade_b-propeller_TolB-like"/>
</dbReference>
<dbReference type="EMBL" id="PYSW02000001">
    <property type="protein sequence ID" value="KAG2394263.1"/>
    <property type="molecule type" value="Genomic_DNA"/>
</dbReference>
<dbReference type="PANTHER" id="PTHR24104">
    <property type="entry name" value="E3 UBIQUITIN-PROTEIN LIGASE NHLRC1-RELATED"/>
    <property type="match status" value="1"/>
</dbReference>
<accession>A0AA88H080</accession>
<evidence type="ECO:0000313" key="4">
    <source>
        <dbReference type="EMBL" id="KAG2394263.1"/>
    </source>
</evidence>
<keyword evidence="1" id="KW-0677">Repeat</keyword>
<organism evidence="4 5">
    <name type="scientific">Naegleria lovaniensis</name>
    <name type="common">Amoeba</name>
    <dbReference type="NCBI Taxonomy" id="51637"/>
    <lineage>
        <taxon>Eukaryota</taxon>
        <taxon>Discoba</taxon>
        <taxon>Heterolobosea</taxon>
        <taxon>Tetramitia</taxon>
        <taxon>Eutetramitia</taxon>
        <taxon>Vahlkampfiidae</taxon>
        <taxon>Naegleria</taxon>
    </lineage>
</organism>
<dbReference type="Proteomes" id="UP000816034">
    <property type="component" value="Unassembled WGS sequence"/>
</dbReference>
<feature type="region of interest" description="Disordered" evidence="3">
    <location>
        <begin position="1"/>
        <end position="23"/>
    </location>
</feature>
<dbReference type="GO" id="GO:0043161">
    <property type="term" value="P:proteasome-mediated ubiquitin-dependent protein catabolic process"/>
    <property type="evidence" value="ECO:0007669"/>
    <property type="project" value="TreeGrafter"/>
</dbReference>
<dbReference type="SUPFAM" id="SSF101898">
    <property type="entry name" value="NHL repeat"/>
    <property type="match status" value="1"/>
</dbReference>
<proteinExistence type="predicted"/>
<dbReference type="GO" id="GO:0000209">
    <property type="term" value="P:protein polyubiquitination"/>
    <property type="evidence" value="ECO:0007669"/>
    <property type="project" value="TreeGrafter"/>
</dbReference>
<sequence length="376" mass="43132">MQPLQVDPGSIHENSSLRPSHPMKDLDHSNVHFSFENLPVTLHLFNLYWREHIHSRSSSQIQILVKKFKHRMRQYPKPFQMRFTLIHSLGTTDESGTDDNHFSYPSDVKVSYNHSCIIVCDHMNGRLQLFHLNTKKFMTSISHTLTLTHPITQIVEQSYKGCYEDAIIFAGVADAMYKFDLGELIEQAKERPNEPLPYIWKHEKFNCPRGITVTNCKVYVSDMYENLVKILDSVNGQLLCSMSIQSPTGVDFTSKGLLLIGQGDPLHCVNMFQHGESSALNDWKSMKQCGHGGEHSTIFKTPYSVVYDKTAKNFIVSDTDNNRIQILSEDGQLLRVFGSFGTNWREFKNPCGMTLNEQHGELMVCDTENHRIQIFQ</sequence>
<dbReference type="PANTHER" id="PTHR24104:SF25">
    <property type="entry name" value="PROTEIN LIN-41"/>
    <property type="match status" value="1"/>
</dbReference>
<dbReference type="Gene3D" id="2.120.10.30">
    <property type="entry name" value="TolB, C-terminal domain"/>
    <property type="match status" value="2"/>
</dbReference>
<dbReference type="InterPro" id="IPR050952">
    <property type="entry name" value="TRIM-NHL_E3_ligases"/>
</dbReference>
<dbReference type="CDD" id="cd05819">
    <property type="entry name" value="NHL"/>
    <property type="match status" value="1"/>
</dbReference>
<gene>
    <name evidence="4" type="ORF">C9374_004027</name>
</gene>
<keyword evidence="5" id="KW-1185">Reference proteome</keyword>
<dbReference type="PROSITE" id="PS51125">
    <property type="entry name" value="NHL"/>
    <property type="match status" value="1"/>
</dbReference>
<evidence type="ECO:0000256" key="3">
    <source>
        <dbReference type="SAM" id="MobiDB-lite"/>
    </source>
</evidence>
<dbReference type="GO" id="GO:0061630">
    <property type="term" value="F:ubiquitin protein ligase activity"/>
    <property type="evidence" value="ECO:0007669"/>
    <property type="project" value="TreeGrafter"/>
</dbReference>
<dbReference type="Pfam" id="PF01436">
    <property type="entry name" value="NHL"/>
    <property type="match status" value="1"/>
</dbReference>
<dbReference type="AlphaFoldDB" id="A0AA88H080"/>
<name>A0AA88H080_NAELO</name>
<comment type="caution">
    <text evidence="4">The sequence shown here is derived from an EMBL/GenBank/DDBJ whole genome shotgun (WGS) entry which is preliminary data.</text>
</comment>
<evidence type="ECO:0000256" key="1">
    <source>
        <dbReference type="ARBA" id="ARBA00022737"/>
    </source>
</evidence>